<dbReference type="GO" id="GO:0005737">
    <property type="term" value="C:cytoplasm"/>
    <property type="evidence" value="ECO:0007669"/>
    <property type="project" value="UniProtKB-SubCell"/>
</dbReference>
<sequence length="913" mass="104142">MFSANLAVGFETITKQRKTASSFRDGYLFDIFELSTSMLRKTVSGGRISERELSAVSSLLQLSLNCLSFDFIGSLADETNDDNATVQVPTLWRLAFTDGELITMFFRLYNELPIELTTRVLQNIVQLSSLRRTLFSNPERQTYLTHIVQGVKAIMEQPDKLRQQESFHEFCRIVSRLKGNYQLIELMKVEEYSTVIALLADFTEQSLRAYEFSANSTYYLLSFWQRMVSSVPYVKAADPHLLNLYCPKITATYVESRLQYARAVARGDIGDDPLDDQGAIQQVMEQIAIICRCEYEKSAELIVRLFDHDYTIYERSGSNPPSAEARESVACLTWLVTIIGAAIQGRASYSNCEEHDVVDGNLICRVLKLMELSDSRLSAGMPGNFKLEVAYLYMLDQFRKIYVSDQIQKISKVYDQLEKNLGLQDETAIITIYARKIFIFDMILCCPFSPFYEGNSFKPLGSIPASNRFNFQCEHFSFLSSEADLMTMRSRTTFYASLMRLLCLDLNDNDATFYSFMQPLTDAVREIYDVFAMSAPTVDQERVKRAVVGLCRDLRGISTACHTKYVFSMLFDWLYPNVFSILVRSVDVWADCTEVVSPIMKLLVELCQNRQQRLQFEMSSCSAVLLFREVSKIICTYGTRMLALPKVVPENAYKQRYKNIGTVFAILKMALSGSYIPFGVFRLYGDTCLQDALAMFVKLLMYIPEEEFYNFHALLESIAQDNMCFLSNIKPEVFTVLMRYIEQATVSLDAVVVTASCSTLDLILNYLYRRLTRAAPPRAHVGAETEGENCIRALEAQPSLLPQMLSTILNASLFEDVKCQWSLSRPLLGLILLQEECFQQWKMELLANQPQDKRAAFEEAFTSLMDGVERNVSTRNKDTFTQNMNMFRKTIQEIIKGDVMSAVQPVPVADMMS</sequence>
<dbReference type="GO" id="GO:0005049">
    <property type="term" value="F:nuclear export signal receptor activity"/>
    <property type="evidence" value="ECO:0007669"/>
    <property type="project" value="InterPro"/>
</dbReference>
<comment type="similarity">
    <text evidence="3">Belongs to the exportin family.</text>
</comment>
<keyword evidence="6" id="KW-0653">Protein transport</keyword>
<reference evidence="9 10" key="2">
    <citation type="submission" date="2018-11" db="EMBL/GenBank/DDBJ databases">
        <authorList>
            <consortium name="Pathogen Informatics"/>
        </authorList>
    </citation>
    <scope>NUCLEOTIDE SEQUENCE [LARGE SCALE GENOMIC DNA]</scope>
</reference>
<dbReference type="WBParaSite" id="BTMF_0000982601-mRNA-1">
    <property type="protein sequence ID" value="BTMF_0000982601-mRNA-1"/>
    <property type="gene ID" value="BTMF_0000982601"/>
</dbReference>
<protein>
    <submittedName>
        <fullName evidence="11">Nuclear pore complex protein</fullName>
    </submittedName>
</protein>
<dbReference type="GO" id="GO:0005643">
    <property type="term" value="C:nuclear pore"/>
    <property type="evidence" value="ECO:0007669"/>
    <property type="project" value="TreeGrafter"/>
</dbReference>
<dbReference type="InterPro" id="IPR016024">
    <property type="entry name" value="ARM-type_fold"/>
</dbReference>
<evidence type="ECO:0000256" key="5">
    <source>
        <dbReference type="ARBA" id="ARBA00022490"/>
    </source>
</evidence>
<dbReference type="EMBL" id="UZAG01016138">
    <property type="protein sequence ID" value="VDO26171.1"/>
    <property type="molecule type" value="Genomic_DNA"/>
</dbReference>
<keyword evidence="5" id="KW-0963">Cytoplasm</keyword>
<gene>
    <name evidence="9" type="ORF">BTMF_LOCUS7877</name>
</gene>
<evidence type="ECO:0000256" key="6">
    <source>
        <dbReference type="ARBA" id="ARBA00022927"/>
    </source>
</evidence>
<evidence type="ECO:0000256" key="4">
    <source>
        <dbReference type="ARBA" id="ARBA00022448"/>
    </source>
</evidence>
<dbReference type="STRING" id="42155.A0A0R3QQ41"/>
<evidence type="ECO:0000259" key="8">
    <source>
        <dbReference type="Pfam" id="PF25795"/>
    </source>
</evidence>
<accession>A0A0R3QQ41</accession>
<evidence type="ECO:0000313" key="9">
    <source>
        <dbReference type="EMBL" id="VDO26171.1"/>
    </source>
</evidence>
<evidence type="ECO:0000313" key="10">
    <source>
        <dbReference type="Proteomes" id="UP000280834"/>
    </source>
</evidence>
<keyword evidence="7" id="KW-0539">Nucleus</keyword>
<dbReference type="GO" id="GO:0006611">
    <property type="term" value="P:protein export from nucleus"/>
    <property type="evidence" value="ECO:0007669"/>
    <property type="project" value="TreeGrafter"/>
</dbReference>
<evidence type="ECO:0000313" key="11">
    <source>
        <dbReference type="WBParaSite" id="BTMF_0000982601-mRNA-1"/>
    </source>
</evidence>
<comment type="subcellular location">
    <subcellularLocation>
        <location evidence="2">Cytoplasm</location>
    </subcellularLocation>
    <subcellularLocation>
        <location evidence="1">Nucleus</location>
    </subcellularLocation>
</comment>
<name>A0A0R3QQ41_9BILA</name>
<evidence type="ECO:0000256" key="7">
    <source>
        <dbReference type="ARBA" id="ARBA00023242"/>
    </source>
</evidence>
<evidence type="ECO:0000256" key="3">
    <source>
        <dbReference type="ARBA" id="ARBA00009466"/>
    </source>
</evidence>
<dbReference type="Proteomes" id="UP000280834">
    <property type="component" value="Unassembled WGS sequence"/>
</dbReference>
<reference evidence="11" key="1">
    <citation type="submission" date="2017-02" db="UniProtKB">
        <authorList>
            <consortium name="WormBaseParasite"/>
        </authorList>
    </citation>
    <scope>IDENTIFICATION</scope>
</reference>
<feature type="domain" description="Exportin-7/Ran-binding protein 17 TPR repeats" evidence="8">
    <location>
        <begin position="268"/>
        <end position="438"/>
    </location>
</feature>
<evidence type="ECO:0000256" key="1">
    <source>
        <dbReference type="ARBA" id="ARBA00004123"/>
    </source>
</evidence>
<dbReference type="SUPFAM" id="SSF48371">
    <property type="entry name" value="ARM repeat"/>
    <property type="match status" value="1"/>
</dbReference>
<keyword evidence="10" id="KW-1185">Reference proteome</keyword>
<keyword evidence="4" id="KW-0813">Transport</keyword>
<dbReference type="InterPro" id="IPR057947">
    <property type="entry name" value="TPR_XPO7/RBP17"/>
</dbReference>
<dbReference type="AlphaFoldDB" id="A0A0R3QQ41"/>
<evidence type="ECO:0000256" key="2">
    <source>
        <dbReference type="ARBA" id="ARBA00004496"/>
    </source>
</evidence>
<dbReference type="InterPro" id="IPR044189">
    <property type="entry name" value="XPO4/7-like"/>
</dbReference>
<dbReference type="Pfam" id="PF25795">
    <property type="entry name" value="TPR_XPO7"/>
    <property type="match status" value="1"/>
</dbReference>
<organism evidence="11">
    <name type="scientific">Brugia timori</name>
    <dbReference type="NCBI Taxonomy" id="42155"/>
    <lineage>
        <taxon>Eukaryota</taxon>
        <taxon>Metazoa</taxon>
        <taxon>Ecdysozoa</taxon>
        <taxon>Nematoda</taxon>
        <taxon>Chromadorea</taxon>
        <taxon>Rhabditida</taxon>
        <taxon>Spirurina</taxon>
        <taxon>Spiruromorpha</taxon>
        <taxon>Filarioidea</taxon>
        <taxon>Onchocercidae</taxon>
        <taxon>Brugia</taxon>
    </lineage>
</organism>
<dbReference type="PANTHER" id="PTHR12596">
    <property type="entry name" value="EXPORTIN 4,7-RELATED"/>
    <property type="match status" value="1"/>
</dbReference>
<proteinExistence type="inferred from homology"/>
<dbReference type="PANTHER" id="PTHR12596:SF2">
    <property type="entry name" value="EXPORTIN-7 ISOFORM X1"/>
    <property type="match status" value="1"/>
</dbReference>